<gene>
    <name evidence="2" type="ORF">CC86DRAFT_404726</name>
</gene>
<reference evidence="2" key="1">
    <citation type="journal article" date="2020" name="Stud. Mycol.">
        <title>101 Dothideomycetes genomes: a test case for predicting lifestyles and emergence of pathogens.</title>
        <authorList>
            <person name="Haridas S."/>
            <person name="Albert R."/>
            <person name="Binder M."/>
            <person name="Bloem J."/>
            <person name="Labutti K."/>
            <person name="Salamov A."/>
            <person name="Andreopoulos B."/>
            <person name="Baker S."/>
            <person name="Barry K."/>
            <person name="Bills G."/>
            <person name="Bluhm B."/>
            <person name="Cannon C."/>
            <person name="Castanera R."/>
            <person name="Culley D."/>
            <person name="Daum C."/>
            <person name="Ezra D."/>
            <person name="Gonzalez J."/>
            <person name="Henrissat B."/>
            <person name="Kuo A."/>
            <person name="Liang C."/>
            <person name="Lipzen A."/>
            <person name="Lutzoni F."/>
            <person name="Magnuson J."/>
            <person name="Mondo S."/>
            <person name="Nolan M."/>
            <person name="Ohm R."/>
            <person name="Pangilinan J."/>
            <person name="Park H.-J."/>
            <person name="Ramirez L."/>
            <person name="Alfaro M."/>
            <person name="Sun H."/>
            <person name="Tritt A."/>
            <person name="Yoshinaga Y."/>
            <person name="Zwiers L.-H."/>
            <person name="Turgeon B."/>
            <person name="Goodwin S."/>
            <person name="Spatafora J."/>
            <person name="Crous P."/>
            <person name="Grigoriev I."/>
        </authorList>
    </citation>
    <scope>NUCLEOTIDE SEQUENCE</scope>
    <source>
        <strain evidence="2">CBS 113818</strain>
    </source>
</reference>
<dbReference type="GO" id="GO:0005737">
    <property type="term" value="C:cytoplasm"/>
    <property type="evidence" value="ECO:0007669"/>
    <property type="project" value="TreeGrafter"/>
</dbReference>
<organism evidence="2 3">
    <name type="scientific">Ophiobolus disseminans</name>
    <dbReference type="NCBI Taxonomy" id="1469910"/>
    <lineage>
        <taxon>Eukaryota</taxon>
        <taxon>Fungi</taxon>
        <taxon>Dikarya</taxon>
        <taxon>Ascomycota</taxon>
        <taxon>Pezizomycotina</taxon>
        <taxon>Dothideomycetes</taxon>
        <taxon>Pleosporomycetidae</taxon>
        <taxon>Pleosporales</taxon>
        <taxon>Pleosporineae</taxon>
        <taxon>Phaeosphaeriaceae</taxon>
        <taxon>Ophiobolus</taxon>
    </lineage>
</organism>
<dbReference type="InterPro" id="IPR002347">
    <property type="entry name" value="SDR_fam"/>
</dbReference>
<proteinExistence type="inferred from homology"/>
<dbReference type="InterPro" id="IPR036291">
    <property type="entry name" value="NAD(P)-bd_dom_sf"/>
</dbReference>
<evidence type="ECO:0008006" key="4">
    <source>
        <dbReference type="Google" id="ProtNLM"/>
    </source>
</evidence>
<dbReference type="SUPFAM" id="SSF51735">
    <property type="entry name" value="NAD(P)-binding Rossmann-fold domains"/>
    <property type="match status" value="1"/>
</dbReference>
<dbReference type="EMBL" id="MU006222">
    <property type="protein sequence ID" value="KAF2828846.1"/>
    <property type="molecule type" value="Genomic_DNA"/>
</dbReference>
<protein>
    <recommendedName>
        <fullName evidence="4">NAD(P)-binding protein</fullName>
    </recommendedName>
</protein>
<name>A0A6A7A6P4_9PLEO</name>
<dbReference type="Gene3D" id="3.40.50.720">
    <property type="entry name" value="NAD(P)-binding Rossmann-like Domain"/>
    <property type="match status" value="1"/>
</dbReference>
<evidence type="ECO:0000313" key="2">
    <source>
        <dbReference type="EMBL" id="KAF2828846.1"/>
    </source>
</evidence>
<keyword evidence="3" id="KW-1185">Reference proteome</keyword>
<dbReference type="GO" id="GO:0016491">
    <property type="term" value="F:oxidoreductase activity"/>
    <property type="evidence" value="ECO:0007669"/>
    <property type="project" value="TreeGrafter"/>
</dbReference>
<sequence>MALGPFLAAQHFTPLLALSSPGKIINTSSDLASIKDSDGGRISYRMAKAALNMQTASLAADFIASKTNIAVVAVHPGRVPTELSGGHGDVGLVQFVEGMVGR</sequence>
<dbReference type="Pfam" id="PF00106">
    <property type="entry name" value="adh_short"/>
    <property type="match status" value="1"/>
</dbReference>
<dbReference type="InterPro" id="IPR051468">
    <property type="entry name" value="Fungal_SecMetab_SDRs"/>
</dbReference>
<dbReference type="OrthoDB" id="5296at2759"/>
<dbReference type="Proteomes" id="UP000799424">
    <property type="component" value="Unassembled WGS sequence"/>
</dbReference>
<dbReference type="PANTHER" id="PTHR43544">
    <property type="entry name" value="SHORT-CHAIN DEHYDROGENASE/REDUCTASE"/>
    <property type="match status" value="1"/>
</dbReference>
<dbReference type="PANTHER" id="PTHR43544:SF12">
    <property type="entry name" value="NAD(P)-BINDING ROSSMANN-FOLD SUPERFAMILY PROTEIN"/>
    <property type="match status" value="1"/>
</dbReference>
<evidence type="ECO:0000256" key="1">
    <source>
        <dbReference type="ARBA" id="ARBA00006484"/>
    </source>
</evidence>
<comment type="similarity">
    <text evidence="1">Belongs to the short-chain dehydrogenases/reductases (SDR) family.</text>
</comment>
<dbReference type="PRINTS" id="PR00081">
    <property type="entry name" value="GDHRDH"/>
</dbReference>
<accession>A0A6A7A6P4</accession>
<evidence type="ECO:0000313" key="3">
    <source>
        <dbReference type="Proteomes" id="UP000799424"/>
    </source>
</evidence>
<dbReference type="AlphaFoldDB" id="A0A6A7A6P4"/>